<dbReference type="Proteomes" id="UP000807769">
    <property type="component" value="Unassembled WGS sequence"/>
</dbReference>
<evidence type="ECO:0000313" key="2">
    <source>
        <dbReference type="Proteomes" id="UP000807769"/>
    </source>
</evidence>
<comment type="caution">
    <text evidence="1">The sequence shown here is derived from an EMBL/GenBank/DDBJ whole genome shotgun (WGS) entry which is preliminary data.</text>
</comment>
<dbReference type="AlphaFoldDB" id="A0A9P7J9A6"/>
<organism evidence="1 2">
    <name type="scientific">Suillus subaureus</name>
    <dbReference type="NCBI Taxonomy" id="48587"/>
    <lineage>
        <taxon>Eukaryota</taxon>
        <taxon>Fungi</taxon>
        <taxon>Dikarya</taxon>
        <taxon>Basidiomycota</taxon>
        <taxon>Agaricomycotina</taxon>
        <taxon>Agaricomycetes</taxon>
        <taxon>Agaricomycetidae</taxon>
        <taxon>Boletales</taxon>
        <taxon>Suillineae</taxon>
        <taxon>Suillaceae</taxon>
        <taxon>Suillus</taxon>
    </lineage>
</organism>
<sequence>MFLSSTCFWGLVRQAICDRATQLSKTHFRNYVLTLPSLSGTGMLKDFPNCATTVLVPPSKCSDHQYLWRPCSMALRWPVWNVQSIRQARTLQRYVPTICRRYPERPQFKLTSSWHVAPCDPDQRNPIETRSSVYTTSSCSRCSVSLTLR</sequence>
<dbReference type="OrthoDB" id="10594160at2759"/>
<reference evidence="1" key="1">
    <citation type="journal article" date="2020" name="New Phytol.">
        <title>Comparative genomics reveals dynamic genome evolution in host specialist ectomycorrhizal fungi.</title>
        <authorList>
            <person name="Lofgren L.A."/>
            <person name="Nguyen N.H."/>
            <person name="Vilgalys R."/>
            <person name="Ruytinx J."/>
            <person name="Liao H.L."/>
            <person name="Branco S."/>
            <person name="Kuo A."/>
            <person name="LaButti K."/>
            <person name="Lipzen A."/>
            <person name="Andreopoulos W."/>
            <person name="Pangilinan J."/>
            <person name="Riley R."/>
            <person name="Hundley H."/>
            <person name="Na H."/>
            <person name="Barry K."/>
            <person name="Grigoriev I.V."/>
            <person name="Stajich J.E."/>
            <person name="Kennedy P.G."/>
        </authorList>
    </citation>
    <scope>NUCLEOTIDE SEQUENCE</scope>
    <source>
        <strain evidence="1">MN1</strain>
    </source>
</reference>
<name>A0A9P7J9A6_9AGAM</name>
<dbReference type="EMBL" id="JABBWG010000034">
    <property type="protein sequence ID" value="KAG1809382.1"/>
    <property type="molecule type" value="Genomic_DNA"/>
</dbReference>
<proteinExistence type="predicted"/>
<evidence type="ECO:0000313" key="1">
    <source>
        <dbReference type="EMBL" id="KAG1809382.1"/>
    </source>
</evidence>
<dbReference type="GeneID" id="64637656"/>
<protein>
    <submittedName>
        <fullName evidence="1">Uncharacterized protein</fullName>
    </submittedName>
</protein>
<keyword evidence="2" id="KW-1185">Reference proteome</keyword>
<accession>A0A9P7J9A6</accession>
<gene>
    <name evidence="1" type="ORF">BJ212DRAFT_606031</name>
</gene>
<dbReference type="RefSeq" id="XP_041189208.1">
    <property type="nucleotide sequence ID" value="XM_041343640.1"/>
</dbReference>